<dbReference type="AlphaFoldDB" id="A0A9Q3CF92"/>
<dbReference type="Pfam" id="PF07727">
    <property type="entry name" value="RVT_2"/>
    <property type="match status" value="1"/>
</dbReference>
<evidence type="ECO:0000313" key="3">
    <source>
        <dbReference type="EMBL" id="MBW0481596.1"/>
    </source>
</evidence>
<dbReference type="EMBL" id="AVOT02006447">
    <property type="protein sequence ID" value="MBW0481596.1"/>
    <property type="molecule type" value="Genomic_DNA"/>
</dbReference>
<sequence length="295" mass="33843">MVFWLSCLCSGFESQADRGSEGIFLGYEEGRRAYRILDRQQTLTTKHKKENSSQRDNLEIGSPTPSESNLEPSPIENSEELISSTTKPPSLLRTDPNPDPTRLAGKSPTYDLIPENKLPPKEIIGKVGDPWNVIESQRRPKHSANAVSLLDKECPNNFHQAMKCELHQHWEDAIQKELENMEKHQVWSPATLTENTKPLSTTWVFKFKTNEEGTLTKFKARLCVQRFHQKEGIDYGDVFSPTGRLTSPQLLLTLCHLNRFTIEQMDVKWAFLNGRPEKDLYIIRPNGYKKHQPSK</sequence>
<proteinExistence type="predicted"/>
<evidence type="ECO:0000313" key="4">
    <source>
        <dbReference type="Proteomes" id="UP000765509"/>
    </source>
</evidence>
<evidence type="ECO:0000259" key="2">
    <source>
        <dbReference type="Pfam" id="PF07727"/>
    </source>
</evidence>
<evidence type="ECO:0000256" key="1">
    <source>
        <dbReference type="SAM" id="MobiDB-lite"/>
    </source>
</evidence>
<gene>
    <name evidence="3" type="ORF">O181_021311</name>
</gene>
<dbReference type="Proteomes" id="UP000765509">
    <property type="component" value="Unassembled WGS sequence"/>
</dbReference>
<feature type="region of interest" description="Disordered" evidence="1">
    <location>
        <begin position="40"/>
        <end position="117"/>
    </location>
</feature>
<dbReference type="OrthoDB" id="3054497at2759"/>
<accession>A0A9Q3CF92</accession>
<name>A0A9Q3CF92_9BASI</name>
<feature type="domain" description="Reverse transcriptase Ty1/copia-type" evidence="2">
    <location>
        <begin position="185"/>
        <end position="291"/>
    </location>
</feature>
<keyword evidence="4" id="KW-1185">Reference proteome</keyword>
<protein>
    <recommendedName>
        <fullName evidence="2">Reverse transcriptase Ty1/copia-type domain-containing protein</fullName>
    </recommendedName>
</protein>
<reference evidence="3" key="1">
    <citation type="submission" date="2021-03" db="EMBL/GenBank/DDBJ databases">
        <title>Draft genome sequence of rust myrtle Austropuccinia psidii MF-1, a brazilian biotype.</title>
        <authorList>
            <person name="Quecine M.C."/>
            <person name="Pachon D.M.R."/>
            <person name="Bonatelli M.L."/>
            <person name="Correr F.H."/>
            <person name="Franceschini L.M."/>
            <person name="Leite T.F."/>
            <person name="Margarido G.R.A."/>
            <person name="Almeida C.A."/>
            <person name="Ferrarezi J.A."/>
            <person name="Labate C.A."/>
        </authorList>
    </citation>
    <scope>NUCLEOTIDE SEQUENCE</scope>
    <source>
        <strain evidence="3">MF-1</strain>
    </source>
</reference>
<organism evidence="3 4">
    <name type="scientific">Austropuccinia psidii MF-1</name>
    <dbReference type="NCBI Taxonomy" id="1389203"/>
    <lineage>
        <taxon>Eukaryota</taxon>
        <taxon>Fungi</taxon>
        <taxon>Dikarya</taxon>
        <taxon>Basidiomycota</taxon>
        <taxon>Pucciniomycotina</taxon>
        <taxon>Pucciniomycetes</taxon>
        <taxon>Pucciniales</taxon>
        <taxon>Sphaerophragmiaceae</taxon>
        <taxon>Austropuccinia</taxon>
    </lineage>
</organism>
<comment type="caution">
    <text evidence="3">The sequence shown here is derived from an EMBL/GenBank/DDBJ whole genome shotgun (WGS) entry which is preliminary data.</text>
</comment>
<dbReference type="InterPro" id="IPR013103">
    <property type="entry name" value="RVT_2"/>
</dbReference>